<protein>
    <submittedName>
        <fullName evidence="7">Putative RDD family membrane protein YckC</fullName>
    </submittedName>
</protein>
<dbReference type="PANTHER" id="PTHR38480">
    <property type="entry name" value="SLR0254 PROTEIN"/>
    <property type="match status" value="1"/>
</dbReference>
<evidence type="ECO:0000256" key="5">
    <source>
        <dbReference type="SAM" id="Phobius"/>
    </source>
</evidence>
<feature type="domain" description="RDD" evidence="6">
    <location>
        <begin position="34"/>
        <end position="161"/>
    </location>
</feature>
<proteinExistence type="predicted"/>
<dbReference type="Proteomes" id="UP000280726">
    <property type="component" value="Unassembled WGS sequence"/>
</dbReference>
<dbReference type="AlphaFoldDB" id="A0A3N4Z002"/>
<keyword evidence="2 5" id="KW-0812">Transmembrane</keyword>
<feature type="transmembrane region" description="Helical" evidence="5">
    <location>
        <begin position="40"/>
        <end position="61"/>
    </location>
</feature>
<keyword evidence="3 5" id="KW-1133">Transmembrane helix</keyword>
<feature type="transmembrane region" description="Helical" evidence="5">
    <location>
        <begin position="127"/>
        <end position="148"/>
    </location>
</feature>
<evidence type="ECO:0000256" key="2">
    <source>
        <dbReference type="ARBA" id="ARBA00022692"/>
    </source>
</evidence>
<dbReference type="OrthoDB" id="9787732at2"/>
<dbReference type="PANTHER" id="PTHR38480:SF1">
    <property type="entry name" value="SLR0254 PROTEIN"/>
    <property type="match status" value="1"/>
</dbReference>
<comment type="caution">
    <text evidence="7">The sequence shown here is derived from an EMBL/GenBank/DDBJ whole genome shotgun (WGS) entry which is preliminary data.</text>
</comment>
<sequence>MSRTTGPQAALARARLQDDLVVTGEAVALDVRPASVGVRILAGLVDALVYGGVAVLLLVAAGRVLTELNPAQLGVVQVATFAGVQVLAPTVVETLSRGRSLGRLAAGTSIVRDDGGPVRLRHALVRALAGVGELWLTAGSVAIVVAGLNRRGKRLGDLLAGTYAVRVRGGQRRPGPLHMPPELAGWAVGADIRSLPDGLGLAARSYLSRSATMTADARARMGAALAAEVEPFVAPPPPWGTPPERFLTAVLVSRRDREHATGVRAREREVAESAAVARLPHGVPDSRRG</sequence>
<dbReference type="GO" id="GO:0016020">
    <property type="term" value="C:membrane"/>
    <property type="evidence" value="ECO:0007669"/>
    <property type="project" value="UniProtKB-SubCell"/>
</dbReference>
<evidence type="ECO:0000313" key="7">
    <source>
        <dbReference type="EMBL" id="RPF25867.1"/>
    </source>
</evidence>
<evidence type="ECO:0000259" key="6">
    <source>
        <dbReference type="Pfam" id="PF06271"/>
    </source>
</evidence>
<dbReference type="RefSeq" id="WP_123913963.1">
    <property type="nucleotide sequence ID" value="NZ_RKRA01000001.1"/>
</dbReference>
<dbReference type="InterPro" id="IPR010432">
    <property type="entry name" value="RDD"/>
</dbReference>
<dbReference type="Pfam" id="PF06271">
    <property type="entry name" value="RDD"/>
    <property type="match status" value="1"/>
</dbReference>
<dbReference type="EMBL" id="RKRA01000001">
    <property type="protein sequence ID" value="RPF25867.1"/>
    <property type="molecule type" value="Genomic_DNA"/>
</dbReference>
<reference evidence="7 8" key="1">
    <citation type="submission" date="2018-11" db="EMBL/GenBank/DDBJ databases">
        <title>Sequencing the genomes of 1000 actinobacteria strains.</title>
        <authorList>
            <person name="Klenk H.-P."/>
        </authorList>
    </citation>
    <scope>NUCLEOTIDE SEQUENCE [LARGE SCALE GENOMIC DNA]</scope>
    <source>
        <strain evidence="7 8">DSM 14418</strain>
    </source>
</reference>
<gene>
    <name evidence="7" type="ORF">EDD32_0281</name>
</gene>
<evidence type="ECO:0000313" key="8">
    <source>
        <dbReference type="Proteomes" id="UP000280726"/>
    </source>
</evidence>
<evidence type="ECO:0000256" key="3">
    <source>
        <dbReference type="ARBA" id="ARBA00022989"/>
    </source>
</evidence>
<keyword evidence="8" id="KW-1185">Reference proteome</keyword>
<keyword evidence="4 5" id="KW-0472">Membrane</keyword>
<name>A0A3N4Z002_9MICO</name>
<evidence type="ECO:0000256" key="1">
    <source>
        <dbReference type="ARBA" id="ARBA00004141"/>
    </source>
</evidence>
<evidence type="ECO:0000256" key="4">
    <source>
        <dbReference type="ARBA" id="ARBA00023136"/>
    </source>
</evidence>
<accession>A0A3N4Z002</accession>
<comment type="subcellular location">
    <subcellularLocation>
        <location evidence="1">Membrane</location>
        <topology evidence="1">Multi-pass membrane protein</topology>
    </subcellularLocation>
</comment>
<organism evidence="7 8">
    <name type="scientific">Georgenia muralis</name>
    <dbReference type="NCBI Taxonomy" id="154117"/>
    <lineage>
        <taxon>Bacteria</taxon>
        <taxon>Bacillati</taxon>
        <taxon>Actinomycetota</taxon>
        <taxon>Actinomycetes</taxon>
        <taxon>Micrococcales</taxon>
        <taxon>Bogoriellaceae</taxon>
        <taxon>Georgenia</taxon>
    </lineage>
</organism>